<dbReference type="PIRSF" id="PIRSF005198">
    <property type="entry name" value="Antiviral_helicase_SKI2"/>
    <property type="match status" value="1"/>
</dbReference>
<feature type="domain" description="Helicase ATP-binding" evidence="6">
    <location>
        <begin position="336"/>
        <end position="491"/>
    </location>
</feature>
<evidence type="ECO:0000259" key="6">
    <source>
        <dbReference type="PROSITE" id="PS51192"/>
    </source>
</evidence>
<evidence type="ECO:0008006" key="9">
    <source>
        <dbReference type="Google" id="ProtNLM"/>
    </source>
</evidence>
<reference evidence="8" key="1">
    <citation type="submission" date="2020-07" db="EMBL/GenBank/DDBJ databases">
        <authorList>
            <person name="Lin J."/>
        </authorList>
    </citation>
    <scope>NUCLEOTIDE SEQUENCE</scope>
</reference>
<dbReference type="Pfam" id="PF17911">
    <property type="entry name" value="Ski2_N"/>
    <property type="match status" value="1"/>
</dbReference>
<dbReference type="FunFam" id="3.40.50.300:FF:000354">
    <property type="entry name" value="ATP-dependent RNA helicase SKI2"/>
    <property type="match status" value="1"/>
</dbReference>
<dbReference type="Pfam" id="PF00270">
    <property type="entry name" value="DEAD"/>
    <property type="match status" value="1"/>
</dbReference>
<proteinExistence type="predicted"/>
<dbReference type="EMBL" id="LR862139">
    <property type="protein sequence ID" value="CAD1819402.1"/>
    <property type="molecule type" value="Genomic_DNA"/>
</dbReference>
<dbReference type="InterPro" id="IPR048392">
    <property type="entry name" value="MTR4-like_stalk"/>
</dbReference>
<dbReference type="FunFam" id="1.10.3380.30:FF:000010">
    <property type="entry name" value="DExH-box ATP-dependent RNA helicase DExH11"/>
    <property type="match status" value="1"/>
</dbReference>
<evidence type="ECO:0000256" key="2">
    <source>
        <dbReference type="ARBA" id="ARBA00022801"/>
    </source>
</evidence>
<feature type="domain" description="Helicase C-terminal" evidence="7">
    <location>
        <begin position="652"/>
        <end position="816"/>
    </location>
</feature>
<sequence length="991" mass="110993">MDRIAAANEVAFRIGFSGHSGHLRLEPLPPPPAFPPETPETVKEYLEESYLRPELDADEFSVEKSGRLWEFDWFNAAKVPLEPSAPRSVVAPRWELPFRRSAKAGPSGIWDPDSAQIDIAELMDGAQDSGGLLRMPGPAKDFVRGSINNRPFRPGGLDDSQASERALPEGARNGDWEYPYRWKSAREKCADDHAEGATEENLNKYSVQFDDLFKKAWEEDATKQAWQEDASKQSGSDGLPDLAVEAESEAINVVREAETSNVIPEAETSFDQILVNESEKIIEKFDGLGDDKKKNEGEAWALVGGTEEIMGSFNELVPNMAVEYPFELDKFQKEAIYFLERGDSVFVAAHTSAGKTVVAEYAFALASKHCTRAVYTAPIKTISNQKYRDFCGKFDVGLLTGDVSIRPEASCLIMTTEILRSMLYRGADIIRDIEWVIFDEVHYVNDVERGVVWEEVIIMLPRHVNIVLLSATVPNTVEFADWIGRTKQKKIRVIWTTKRPVPLEHCLFYSGELYKVCENDVFLPQGFRAAKDAYKKKNSNTLGAKSAARTVPTGPGSTAPVRQSDNSSRGRGQKYPKHQTIDSGTTGVHQNSSGPKRSDASSWLSLVNKLSKMSLLPVVIFCFSKNRCDKSADSMYATDLTSNSEKGKYVSSVTRLFHALRDLTGAFHNFDSHNTCGLVLQVVRIQSLLRRGIGVHHAGLLPIVKEVVEMLFCRGVIKVLFSTETFAMGVNAPARTVVFDALRKFDGKEFRKLLPGEYIQMAGRAGRRGLDKIGTVIIMCRDEIPEESDLKNVIVGKPTRLESQFRLTYIMILHLLRVEELKVEDMLKRSFAEFHAQKNLPEKERLLLQKLRQPTKIIECIKGEPSIEEYYDMALKAETYREDISEAVMQSSYAQQFLSPGRVVIIKSQVAEDHLLGVVLKNPSATFKQYIVLILMTESSSSVQSPSLSPIQEKESGNFQPGYFVVQKENVEWMTSTSHPSVRAKDLVLLI</sequence>
<dbReference type="AlphaFoldDB" id="A0A6V7NLD6"/>
<dbReference type="Pfam" id="PF00271">
    <property type="entry name" value="Helicase_C"/>
    <property type="match status" value="1"/>
</dbReference>
<dbReference type="GO" id="GO:0055087">
    <property type="term" value="C:Ski complex"/>
    <property type="evidence" value="ECO:0007669"/>
    <property type="project" value="TreeGrafter"/>
</dbReference>
<dbReference type="PROSITE" id="PS51194">
    <property type="entry name" value="HELICASE_CTER"/>
    <property type="match status" value="1"/>
</dbReference>
<dbReference type="InterPro" id="IPR016438">
    <property type="entry name" value="SKI2-like"/>
</dbReference>
<dbReference type="InterPro" id="IPR014001">
    <property type="entry name" value="Helicase_ATP-bd"/>
</dbReference>
<dbReference type="PROSITE" id="PS51192">
    <property type="entry name" value="HELICASE_ATP_BIND_1"/>
    <property type="match status" value="1"/>
</dbReference>
<feature type="compositionally biased region" description="Polar residues" evidence="5">
    <location>
        <begin position="560"/>
        <end position="570"/>
    </location>
</feature>
<name>A0A6V7NLD6_ANACO</name>
<dbReference type="PANTHER" id="PTHR12131">
    <property type="entry name" value="ATP-DEPENDENT RNA AND DNA HELICASE"/>
    <property type="match status" value="1"/>
</dbReference>
<keyword evidence="3" id="KW-0347">Helicase</keyword>
<feature type="region of interest" description="Disordered" evidence="5">
    <location>
        <begin position="538"/>
        <end position="598"/>
    </location>
</feature>
<keyword evidence="4" id="KW-0067">ATP-binding</keyword>
<evidence type="ECO:0000259" key="7">
    <source>
        <dbReference type="PROSITE" id="PS51194"/>
    </source>
</evidence>
<organism evidence="8">
    <name type="scientific">Ananas comosus var. bracteatus</name>
    <name type="common">red pineapple</name>
    <dbReference type="NCBI Taxonomy" id="296719"/>
    <lineage>
        <taxon>Eukaryota</taxon>
        <taxon>Viridiplantae</taxon>
        <taxon>Streptophyta</taxon>
        <taxon>Embryophyta</taxon>
        <taxon>Tracheophyta</taxon>
        <taxon>Spermatophyta</taxon>
        <taxon>Magnoliopsida</taxon>
        <taxon>Liliopsida</taxon>
        <taxon>Poales</taxon>
        <taxon>Bromeliaceae</taxon>
        <taxon>Bromelioideae</taxon>
        <taxon>Ananas</taxon>
    </lineage>
</organism>
<dbReference type="GO" id="GO:0003724">
    <property type="term" value="F:RNA helicase activity"/>
    <property type="evidence" value="ECO:0007669"/>
    <property type="project" value="InterPro"/>
</dbReference>
<dbReference type="PANTHER" id="PTHR12131:SF24">
    <property type="entry name" value="DEXH-BOX ATP-DEPENDENT RNA HELICASE DEXH11"/>
    <property type="match status" value="1"/>
</dbReference>
<gene>
    <name evidence="8" type="ORF">CB5_LOCUS2613</name>
</gene>
<dbReference type="InterPro" id="IPR040801">
    <property type="entry name" value="Ski2_N"/>
</dbReference>
<dbReference type="GO" id="GO:0005524">
    <property type="term" value="F:ATP binding"/>
    <property type="evidence" value="ECO:0007669"/>
    <property type="project" value="UniProtKB-KW"/>
</dbReference>
<accession>A0A6V7NLD6</accession>
<evidence type="ECO:0000256" key="3">
    <source>
        <dbReference type="ARBA" id="ARBA00022806"/>
    </source>
</evidence>
<evidence type="ECO:0000256" key="4">
    <source>
        <dbReference type="ARBA" id="ARBA00022840"/>
    </source>
</evidence>
<protein>
    <recommendedName>
        <fullName evidence="9">DExH-box ATP-dependent RNA helicase DExH11</fullName>
    </recommendedName>
</protein>
<keyword evidence="2" id="KW-0378">Hydrolase</keyword>
<dbReference type="Gene3D" id="3.40.50.300">
    <property type="entry name" value="P-loop containing nucleotide triphosphate hydrolases"/>
    <property type="match status" value="2"/>
</dbReference>
<dbReference type="InterPro" id="IPR011545">
    <property type="entry name" value="DEAD/DEAH_box_helicase_dom"/>
</dbReference>
<dbReference type="GO" id="GO:0003723">
    <property type="term" value="F:RNA binding"/>
    <property type="evidence" value="ECO:0007669"/>
    <property type="project" value="InterPro"/>
</dbReference>
<dbReference type="CDD" id="cd18795">
    <property type="entry name" value="SF2_C_Ski2"/>
    <property type="match status" value="1"/>
</dbReference>
<dbReference type="InterPro" id="IPR050699">
    <property type="entry name" value="RNA-DNA_Helicase"/>
</dbReference>
<dbReference type="FunFam" id="3.40.50.300:FF:001047">
    <property type="entry name" value="DExH-box ATP-dependent RNA helicase DExH11"/>
    <property type="match status" value="1"/>
</dbReference>
<feature type="compositionally biased region" description="Polar residues" evidence="5">
    <location>
        <begin position="581"/>
        <end position="598"/>
    </location>
</feature>
<dbReference type="GO" id="GO:0070478">
    <property type="term" value="P:nuclear-transcribed mRNA catabolic process, 3'-5' exonucleolytic nonsense-mediated decay"/>
    <property type="evidence" value="ECO:0007669"/>
    <property type="project" value="TreeGrafter"/>
</dbReference>
<evidence type="ECO:0000256" key="1">
    <source>
        <dbReference type="ARBA" id="ARBA00022741"/>
    </source>
</evidence>
<dbReference type="Pfam" id="PF21408">
    <property type="entry name" value="MTR4-like_stalk"/>
    <property type="match status" value="1"/>
</dbReference>
<dbReference type="GO" id="GO:0016787">
    <property type="term" value="F:hydrolase activity"/>
    <property type="evidence" value="ECO:0007669"/>
    <property type="project" value="UniProtKB-KW"/>
</dbReference>
<evidence type="ECO:0000313" key="8">
    <source>
        <dbReference type="EMBL" id="CAD1819402.1"/>
    </source>
</evidence>
<dbReference type="SMART" id="SM00490">
    <property type="entry name" value="HELICc"/>
    <property type="match status" value="1"/>
</dbReference>
<keyword evidence="1" id="KW-0547">Nucleotide-binding</keyword>
<dbReference type="InterPro" id="IPR027417">
    <property type="entry name" value="P-loop_NTPase"/>
</dbReference>
<dbReference type="InterPro" id="IPR001650">
    <property type="entry name" value="Helicase_C-like"/>
</dbReference>
<dbReference type="SUPFAM" id="SSF52540">
    <property type="entry name" value="P-loop containing nucleoside triphosphate hydrolases"/>
    <property type="match status" value="1"/>
</dbReference>
<dbReference type="Gene3D" id="1.10.3380.30">
    <property type="match status" value="1"/>
</dbReference>
<dbReference type="SMART" id="SM00487">
    <property type="entry name" value="DEXDc"/>
    <property type="match status" value="1"/>
</dbReference>
<evidence type="ECO:0000256" key="5">
    <source>
        <dbReference type="SAM" id="MobiDB-lite"/>
    </source>
</evidence>